<evidence type="ECO:0000313" key="3">
    <source>
        <dbReference type="Proteomes" id="UP000241394"/>
    </source>
</evidence>
<dbReference type="InParanoid" id="A0A2R6QWN5"/>
<dbReference type="STRING" id="1590841.A0A2R6QWN5"/>
<dbReference type="GO" id="GO:0007229">
    <property type="term" value="P:integrin-mediated signaling pathway"/>
    <property type="evidence" value="ECO:0007669"/>
    <property type="project" value="UniProtKB-KW"/>
</dbReference>
<gene>
    <name evidence="2" type="ORF">CEY00_Acc13646</name>
</gene>
<evidence type="ECO:0000256" key="1">
    <source>
        <dbReference type="SAM" id="MobiDB-lite"/>
    </source>
</evidence>
<dbReference type="PANTHER" id="PTHR33386:SF13">
    <property type="entry name" value="EXPRESSED PROTEIN"/>
    <property type="match status" value="1"/>
</dbReference>
<feature type="region of interest" description="Disordered" evidence="1">
    <location>
        <begin position="1"/>
        <end position="35"/>
    </location>
</feature>
<comment type="caution">
    <text evidence="2">The sequence shown here is derived from an EMBL/GenBank/DDBJ whole genome shotgun (WGS) entry which is preliminary data.</text>
</comment>
<keyword evidence="2" id="KW-0401">Integrin</keyword>
<accession>A0A2R6QWN5</accession>
<organism evidence="2 3">
    <name type="scientific">Actinidia chinensis var. chinensis</name>
    <name type="common">Chinese soft-hair kiwi</name>
    <dbReference type="NCBI Taxonomy" id="1590841"/>
    <lineage>
        <taxon>Eukaryota</taxon>
        <taxon>Viridiplantae</taxon>
        <taxon>Streptophyta</taxon>
        <taxon>Embryophyta</taxon>
        <taxon>Tracheophyta</taxon>
        <taxon>Spermatophyta</taxon>
        <taxon>Magnoliopsida</taxon>
        <taxon>eudicotyledons</taxon>
        <taxon>Gunneridae</taxon>
        <taxon>Pentapetalae</taxon>
        <taxon>asterids</taxon>
        <taxon>Ericales</taxon>
        <taxon>Actinidiaceae</taxon>
        <taxon>Actinidia</taxon>
    </lineage>
</organism>
<dbReference type="OrthoDB" id="779084at2759"/>
<dbReference type="PANTHER" id="PTHR33386">
    <property type="entry name" value="OS02G0740600 PROTEIN"/>
    <property type="match status" value="1"/>
</dbReference>
<dbReference type="Gramene" id="PSS16147">
    <property type="protein sequence ID" value="PSS16147"/>
    <property type="gene ID" value="CEY00_Acc13646"/>
</dbReference>
<dbReference type="Proteomes" id="UP000241394">
    <property type="component" value="Chromosome LG12"/>
</dbReference>
<reference evidence="2 3" key="1">
    <citation type="submission" date="2017-07" db="EMBL/GenBank/DDBJ databases">
        <title>An improved, manually edited Actinidia chinensis var. chinensis (kiwifruit) genome highlights the challenges associated with draft genomes and gene prediction in plants.</title>
        <authorList>
            <person name="Pilkington S."/>
            <person name="Crowhurst R."/>
            <person name="Hilario E."/>
            <person name="Nardozza S."/>
            <person name="Fraser L."/>
            <person name="Peng Y."/>
            <person name="Gunaseelan K."/>
            <person name="Simpson R."/>
            <person name="Tahir J."/>
            <person name="Deroles S."/>
            <person name="Templeton K."/>
            <person name="Luo Z."/>
            <person name="Davy M."/>
            <person name="Cheng C."/>
            <person name="Mcneilage M."/>
            <person name="Scaglione D."/>
            <person name="Liu Y."/>
            <person name="Zhang Q."/>
            <person name="Datson P."/>
            <person name="De Silva N."/>
            <person name="Gardiner S."/>
            <person name="Bassett H."/>
            <person name="Chagne D."/>
            <person name="Mccallum J."/>
            <person name="Dzierzon H."/>
            <person name="Deng C."/>
            <person name="Wang Y.-Y."/>
            <person name="Barron N."/>
            <person name="Manako K."/>
            <person name="Bowen J."/>
            <person name="Foster T."/>
            <person name="Erridge Z."/>
            <person name="Tiffin H."/>
            <person name="Waite C."/>
            <person name="Davies K."/>
            <person name="Grierson E."/>
            <person name="Laing W."/>
            <person name="Kirk R."/>
            <person name="Chen X."/>
            <person name="Wood M."/>
            <person name="Montefiori M."/>
            <person name="Brummell D."/>
            <person name="Schwinn K."/>
            <person name="Catanach A."/>
            <person name="Fullerton C."/>
            <person name="Li D."/>
            <person name="Meiyalaghan S."/>
            <person name="Nieuwenhuizen N."/>
            <person name="Read N."/>
            <person name="Prakash R."/>
            <person name="Hunter D."/>
            <person name="Zhang H."/>
            <person name="Mckenzie M."/>
            <person name="Knabel M."/>
            <person name="Harris A."/>
            <person name="Allan A."/>
            <person name="Chen A."/>
            <person name="Janssen B."/>
            <person name="Plunkett B."/>
            <person name="Dwamena C."/>
            <person name="Voogd C."/>
            <person name="Leif D."/>
            <person name="Lafferty D."/>
            <person name="Souleyre E."/>
            <person name="Varkonyi-Gasic E."/>
            <person name="Gambi F."/>
            <person name="Hanley J."/>
            <person name="Yao J.-L."/>
            <person name="Cheung J."/>
            <person name="David K."/>
            <person name="Warren B."/>
            <person name="Marsh K."/>
            <person name="Snowden K."/>
            <person name="Lin-Wang K."/>
            <person name="Brian L."/>
            <person name="Martinez-Sanchez M."/>
            <person name="Wang M."/>
            <person name="Ileperuma N."/>
            <person name="Macnee N."/>
            <person name="Campin R."/>
            <person name="Mcatee P."/>
            <person name="Drummond R."/>
            <person name="Espley R."/>
            <person name="Ireland H."/>
            <person name="Wu R."/>
            <person name="Atkinson R."/>
            <person name="Karunairetnam S."/>
            <person name="Bulley S."/>
            <person name="Chunkath S."/>
            <person name="Hanley Z."/>
            <person name="Storey R."/>
            <person name="Thrimawithana A."/>
            <person name="Thomson S."/>
            <person name="David C."/>
            <person name="Testolin R."/>
        </authorList>
    </citation>
    <scope>NUCLEOTIDE SEQUENCE [LARGE SCALE GENOMIC DNA]</scope>
    <source>
        <strain evidence="3">cv. Red5</strain>
        <tissue evidence="2">Young leaf</tissue>
    </source>
</reference>
<name>A0A2R6QWN5_ACTCC</name>
<keyword evidence="3" id="KW-1185">Reference proteome</keyword>
<evidence type="ECO:0000313" key="2">
    <source>
        <dbReference type="EMBL" id="PSS16147.1"/>
    </source>
</evidence>
<proteinExistence type="predicted"/>
<dbReference type="OMA" id="NSKCHRN"/>
<sequence length="85" mass="8837">MGSKAPTWAEQWGSGANGYDNPMPSSKARLGGGGSKMEEVKAVASAGLDKAKVAAVVGAQKVKSGTSMGIKWVKNQYKKKYSSSK</sequence>
<dbReference type="AlphaFoldDB" id="A0A2R6QWN5"/>
<dbReference type="EMBL" id="NKQK01000012">
    <property type="protein sequence ID" value="PSS16147.1"/>
    <property type="molecule type" value="Genomic_DNA"/>
</dbReference>
<protein>
    <submittedName>
        <fullName evidence="2">Integrin alpha-4 like</fullName>
    </submittedName>
</protein>
<reference evidence="3" key="2">
    <citation type="journal article" date="2018" name="BMC Genomics">
        <title>A manually annotated Actinidia chinensis var. chinensis (kiwifruit) genome highlights the challenges associated with draft genomes and gene prediction in plants.</title>
        <authorList>
            <person name="Pilkington S.M."/>
            <person name="Crowhurst R."/>
            <person name="Hilario E."/>
            <person name="Nardozza S."/>
            <person name="Fraser L."/>
            <person name="Peng Y."/>
            <person name="Gunaseelan K."/>
            <person name="Simpson R."/>
            <person name="Tahir J."/>
            <person name="Deroles S.C."/>
            <person name="Templeton K."/>
            <person name="Luo Z."/>
            <person name="Davy M."/>
            <person name="Cheng C."/>
            <person name="McNeilage M."/>
            <person name="Scaglione D."/>
            <person name="Liu Y."/>
            <person name="Zhang Q."/>
            <person name="Datson P."/>
            <person name="De Silva N."/>
            <person name="Gardiner S.E."/>
            <person name="Bassett H."/>
            <person name="Chagne D."/>
            <person name="McCallum J."/>
            <person name="Dzierzon H."/>
            <person name="Deng C."/>
            <person name="Wang Y.Y."/>
            <person name="Barron L."/>
            <person name="Manako K."/>
            <person name="Bowen J."/>
            <person name="Foster T.M."/>
            <person name="Erridge Z.A."/>
            <person name="Tiffin H."/>
            <person name="Waite C.N."/>
            <person name="Davies K.M."/>
            <person name="Grierson E.P."/>
            <person name="Laing W.A."/>
            <person name="Kirk R."/>
            <person name="Chen X."/>
            <person name="Wood M."/>
            <person name="Montefiori M."/>
            <person name="Brummell D.A."/>
            <person name="Schwinn K.E."/>
            <person name="Catanach A."/>
            <person name="Fullerton C."/>
            <person name="Li D."/>
            <person name="Meiyalaghan S."/>
            <person name="Nieuwenhuizen N."/>
            <person name="Read N."/>
            <person name="Prakash R."/>
            <person name="Hunter D."/>
            <person name="Zhang H."/>
            <person name="McKenzie M."/>
            <person name="Knabel M."/>
            <person name="Harris A."/>
            <person name="Allan A.C."/>
            <person name="Gleave A."/>
            <person name="Chen A."/>
            <person name="Janssen B.J."/>
            <person name="Plunkett B."/>
            <person name="Ampomah-Dwamena C."/>
            <person name="Voogd C."/>
            <person name="Leif D."/>
            <person name="Lafferty D."/>
            <person name="Souleyre E.J.F."/>
            <person name="Varkonyi-Gasic E."/>
            <person name="Gambi F."/>
            <person name="Hanley J."/>
            <person name="Yao J.L."/>
            <person name="Cheung J."/>
            <person name="David K.M."/>
            <person name="Warren B."/>
            <person name="Marsh K."/>
            <person name="Snowden K.C."/>
            <person name="Lin-Wang K."/>
            <person name="Brian L."/>
            <person name="Martinez-Sanchez M."/>
            <person name="Wang M."/>
            <person name="Ileperuma N."/>
            <person name="Macnee N."/>
            <person name="Campin R."/>
            <person name="McAtee P."/>
            <person name="Drummond R.S.M."/>
            <person name="Espley R.V."/>
            <person name="Ireland H.S."/>
            <person name="Wu R."/>
            <person name="Atkinson R.G."/>
            <person name="Karunairetnam S."/>
            <person name="Bulley S."/>
            <person name="Chunkath S."/>
            <person name="Hanley Z."/>
            <person name="Storey R."/>
            <person name="Thrimawithana A.H."/>
            <person name="Thomson S."/>
            <person name="David C."/>
            <person name="Testolin R."/>
            <person name="Huang H."/>
            <person name="Hellens R.P."/>
            <person name="Schaffer R.J."/>
        </authorList>
    </citation>
    <scope>NUCLEOTIDE SEQUENCE [LARGE SCALE GENOMIC DNA]</scope>
    <source>
        <strain evidence="3">cv. Red5</strain>
    </source>
</reference>